<keyword evidence="3" id="KW-1185">Reference proteome</keyword>
<dbReference type="STRING" id="640635.SAMN04489806_0787"/>
<evidence type="ECO:0008006" key="4">
    <source>
        <dbReference type="Google" id="ProtNLM"/>
    </source>
</evidence>
<gene>
    <name evidence="2" type="ORF">SAMN04489806_0787</name>
</gene>
<feature type="transmembrane region" description="Helical" evidence="1">
    <location>
        <begin position="87"/>
        <end position="115"/>
    </location>
</feature>
<name>A0A1H4JNC9_9MICO</name>
<reference evidence="2 3" key="1">
    <citation type="submission" date="2016-10" db="EMBL/GenBank/DDBJ databases">
        <authorList>
            <person name="de Groot N.N."/>
        </authorList>
    </citation>
    <scope>NUCLEOTIDE SEQUENCE [LARGE SCALE GENOMIC DNA]</scope>
    <source>
        <strain evidence="2 3">DSM 21799</strain>
    </source>
</reference>
<evidence type="ECO:0000256" key="1">
    <source>
        <dbReference type="SAM" id="Phobius"/>
    </source>
</evidence>
<evidence type="ECO:0000313" key="2">
    <source>
        <dbReference type="EMBL" id="SEB47824.1"/>
    </source>
</evidence>
<dbReference type="EMBL" id="FNRY01000001">
    <property type="protein sequence ID" value="SEB47824.1"/>
    <property type="molecule type" value="Genomic_DNA"/>
</dbReference>
<protein>
    <recommendedName>
        <fullName evidence="4">DUF3054 domain-containing protein</fullName>
    </recommendedName>
</protein>
<keyword evidence="1" id="KW-0812">Transmembrane</keyword>
<dbReference type="Pfam" id="PF11255">
    <property type="entry name" value="DUF3054"/>
    <property type="match status" value="1"/>
</dbReference>
<dbReference type="AlphaFoldDB" id="A0A1H4JNC9"/>
<dbReference type="Proteomes" id="UP000199183">
    <property type="component" value="Unassembled WGS sequence"/>
</dbReference>
<dbReference type="RefSeq" id="WP_091180091.1">
    <property type="nucleotide sequence ID" value="NZ_FNRY01000001.1"/>
</dbReference>
<feature type="transmembrane region" description="Helical" evidence="1">
    <location>
        <begin position="37"/>
        <end position="56"/>
    </location>
</feature>
<feature type="transmembrane region" description="Helical" evidence="1">
    <location>
        <begin position="63"/>
        <end position="81"/>
    </location>
</feature>
<keyword evidence="1" id="KW-0472">Membrane</keyword>
<sequence length="121" mass="12734">MTAAALVIDIVLTLVFAIIGRASHAEALDVAGVLGTWWPFLVALLVGWIVSLAWRAPLRIVRSGIPIWIITVAGGMLLRVVSGQGTALPFIIVATIALGVFLLGWRGIAAAVAAVRRRSAE</sequence>
<keyword evidence="1" id="KW-1133">Transmembrane helix</keyword>
<dbReference type="InterPro" id="IPR021414">
    <property type="entry name" value="DUF3054"/>
</dbReference>
<dbReference type="OrthoDB" id="3698172at2"/>
<accession>A0A1H4JNC9</accession>
<organism evidence="2 3">
    <name type="scientific">Paramicrobacterium humi</name>
    <dbReference type="NCBI Taxonomy" id="640635"/>
    <lineage>
        <taxon>Bacteria</taxon>
        <taxon>Bacillati</taxon>
        <taxon>Actinomycetota</taxon>
        <taxon>Actinomycetes</taxon>
        <taxon>Micrococcales</taxon>
        <taxon>Microbacteriaceae</taxon>
        <taxon>Paramicrobacterium</taxon>
    </lineage>
</organism>
<evidence type="ECO:0000313" key="3">
    <source>
        <dbReference type="Proteomes" id="UP000199183"/>
    </source>
</evidence>
<proteinExistence type="predicted"/>